<dbReference type="GO" id="GO:0004014">
    <property type="term" value="F:adenosylmethionine decarboxylase activity"/>
    <property type="evidence" value="ECO:0007669"/>
    <property type="project" value="InterPro"/>
</dbReference>
<gene>
    <name evidence="11" type="ORF">METZ01_LOCUS352040</name>
</gene>
<comment type="cofactor">
    <cofactor evidence="1">
        <name>pyruvate</name>
        <dbReference type="ChEBI" id="CHEBI:15361"/>
    </cofactor>
</comment>
<protein>
    <recommendedName>
        <fullName evidence="12">S-adenosylmethionine decarboxylase proenzyme</fullName>
    </recommendedName>
</protein>
<dbReference type="EMBL" id="UINC01123011">
    <property type="protein sequence ID" value="SVC99186.1"/>
    <property type="molecule type" value="Genomic_DNA"/>
</dbReference>
<dbReference type="InterPro" id="IPR003826">
    <property type="entry name" value="AdoMetDC_fam_prok"/>
</dbReference>
<dbReference type="Gene3D" id="3.30.160.750">
    <property type="match status" value="1"/>
</dbReference>
<reference evidence="11" key="1">
    <citation type="submission" date="2018-05" db="EMBL/GenBank/DDBJ databases">
        <authorList>
            <person name="Lanie J.A."/>
            <person name="Ng W.-L."/>
            <person name="Kazmierczak K.M."/>
            <person name="Andrzejewski T.M."/>
            <person name="Davidsen T.M."/>
            <person name="Wayne K.J."/>
            <person name="Tettelin H."/>
            <person name="Glass J.I."/>
            <person name="Rusch D."/>
            <person name="Podicherti R."/>
            <person name="Tsui H.-C.T."/>
            <person name="Winkler M.E."/>
        </authorList>
    </citation>
    <scope>NUCLEOTIDE SEQUENCE</scope>
</reference>
<keyword evidence="2" id="KW-0949">S-adenosyl-L-methionine</keyword>
<evidence type="ECO:0000256" key="1">
    <source>
        <dbReference type="ARBA" id="ARBA00001928"/>
    </source>
</evidence>
<keyword evidence="9" id="KW-0704">Schiff base</keyword>
<name>A0A382RNG1_9ZZZZ</name>
<dbReference type="Pfam" id="PF02675">
    <property type="entry name" value="AdoMet_dc"/>
    <property type="match status" value="1"/>
</dbReference>
<evidence type="ECO:0000256" key="4">
    <source>
        <dbReference type="ARBA" id="ARBA00022813"/>
    </source>
</evidence>
<evidence type="ECO:0000256" key="2">
    <source>
        <dbReference type="ARBA" id="ARBA00022691"/>
    </source>
</evidence>
<dbReference type="PANTHER" id="PTHR33866:SF2">
    <property type="entry name" value="S-ADENOSYLMETHIONINE DECARBOXYLASE PROENZYME"/>
    <property type="match status" value="1"/>
</dbReference>
<dbReference type="GO" id="GO:0008295">
    <property type="term" value="P:spermidine biosynthetic process"/>
    <property type="evidence" value="ECO:0007669"/>
    <property type="project" value="UniProtKB-KW"/>
</dbReference>
<dbReference type="PANTHER" id="PTHR33866">
    <property type="entry name" value="S-ADENOSYLMETHIONINE DECARBOXYLASE PROENZYME"/>
    <property type="match status" value="1"/>
</dbReference>
<keyword evidence="7" id="KW-0865">Zymogen</keyword>
<dbReference type="SUPFAM" id="SSF56276">
    <property type="entry name" value="S-adenosylmethionine decarboxylase"/>
    <property type="match status" value="1"/>
</dbReference>
<keyword evidence="8" id="KW-0456">Lyase</keyword>
<evidence type="ECO:0000256" key="3">
    <source>
        <dbReference type="ARBA" id="ARBA00022793"/>
    </source>
</evidence>
<dbReference type="InterPro" id="IPR016067">
    <property type="entry name" value="S-AdoMet_deCO2ase_core"/>
</dbReference>
<evidence type="ECO:0000256" key="8">
    <source>
        <dbReference type="ARBA" id="ARBA00023239"/>
    </source>
</evidence>
<accession>A0A382RNG1</accession>
<evidence type="ECO:0000256" key="7">
    <source>
        <dbReference type="ARBA" id="ARBA00023145"/>
    </source>
</evidence>
<dbReference type="InterPro" id="IPR017716">
    <property type="entry name" value="S-AdoMet_deCOase_pro-enz"/>
</dbReference>
<dbReference type="NCBIfam" id="TIGR03330">
    <property type="entry name" value="SAM_DCase_Bsu"/>
    <property type="match status" value="1"/>
</dbReference>
<dbReference type="Gene3D" id="3.30.360.110">
    <property type="entry name" value="S-adenosylmethionine decarboxylase domain"/>
    <property type="match status" value="1"/>
</dbReference>
<dbReference type="AlphaFoldDB" id="A0A382RNG1"/>
<sequence>MKGALMVVNRHQSLALKSANEEQSSNDHFKIRDGVLFAGTHVLLDMWGAGRLDDPEHLEAAIKAAADAAQATLLHIHLHHFSPRGGVSGVAVLAESHISAHTWPEHGFAAFDIFMCGDAEPLKAAAALRRVLRPSRIELTEQRRGILEKRS</sequence>
<dbReference type="HAMAP" id="MF_00464">
    <property type="entry name" value="AdoMetDC_1"/>
    <property type="match status" value="1"/>
</dbReference>
<proteinExistence type="inferred from homology"/>
<dbReference type="GO" id="GO:0005829">
    <property type="term" value="C:cytosol"/>
    <property type="evidence" value="ECO:0007669"/>
    <property type="project" value="TreeGrafter"/>
</dbReference>
<organism evidence="11">
    <name type="scientific">marine metagenome</name>
    <dbReference type="NCBI Taxonomy" id="408172"/>
    <lineage>
        <taxon>unclassified sequences</taxon>
        <taxon>metagenomes</taxon>
        <taxon>ecological metagenomes</taxon>
    </lineage>
</organism>
<evidence type="ECO:0000256" key="10">
    <source>
        <dbReference type="ARBA" id="ARBA00023317"/>
    </source>
</evidence>
<evidence type="ECO:0008006" key="12">
    <source>
        <dbReference type="Google" id="ProtNLM"/>
    </source>
</evidence>
<evidence type="ECO:0000256" key="6">
    <source>
        <dbReference type="ARBA" id="ARBA00023115"/>
    </source>
</evidence>
<dbReference type="InterPro" id="IPR042284">
    <property type="entry name" value="AdoMetDC_N"/>
</dbReference>
<dbReference type="InterPro" id="IPR042286">
    <property type="entry name" value="AdoMetDC_C"/>
</dbReference>
<keyword evidence="3" id="KW-0210">Decarboxylase</keyword>
<evidence type="ECO:0000256" key="5">
    <source>
        <dbReference type="ARBA" id="ARBA00023066"/>
    </source>
</evidence>
<keyword evidence="10" id="KW-0670">Pyruvate</keyword>
<evidence type="ECO:0000313" key="11">
    <source>
        <dbReference type="EMBL" id="SVC99186.1"/>
    </source>
</evidence>
<keyword evidence="6" id="KW-0620">Polyamine biosynthesis</keyword>
<evidence type="ECO:0000256" key="9">
    <source>
        <dbReference type="ARBA" id="ARBA00023270"/>
    </source>
</evidence>
<keyword evidence="4" id="KW-0068">Autocatalytic cleavage</keyword>
<keyword evidence="5" id="KW-0745">Spermidine biosynthesis</keyword>